<keyword evidence="26" id="KW-1185">Reference proteome</keyword>
<keyword evidence="7" id="KW-0677">Repeat</keyword>
<evidence type="ECO:0000256" key="15">
    <source>
        <dbReference type="ARBA" id="ARBA00023125"/>
    </source>
</evidence>
<dbReference type="Proteomes" id="UP000261540">
    <property type="component" value="Unplaced"/>
</dbReference>
<evidence type="ECO:0000256" key="21">
    <source>
        <dbReference type="ARBA" id="ARBA00081913"/>
    </source>
</evidence>
<dbReference type="GO" id="GO:0051301">
    <property type="term" value="P:cell division"/>
    <property type="evidence" value="ECO:0007669"/>
    <property type="project" value="UniProtKB-KW"/>
</dbReference>
<evidence type="ECO:0000256" key="7">
    <source>
        <dbReference type="ARBA" id="ARBA00022737"/>
    </source>
</evidence>
<dbReference type="STRING" id="1676925.ENSPKIP00000005787"/>
<dbReference type="KEGG" id="pki:111853547"/>
<dbReference type="PROSITE" id="PS51192">
    <property type="entry name" value="HELICASE_ATP_BIND_1"/>
    <property type="match status" value="1"/>
</dbReference>
<dbReference type="GO" id="GO:0000776">
    <property type="term" value="C:kinetochore"/>
    <property type="evidence" value="ECO:0007669"/>
    <property type="project" value="UniProtKB-KW"/>
</dbReference>
<comment type="catalytic activity">
    <reaction evidence="18">
        <text>ATP + H2O = ADP + phosphate + H(+)</text>
        <dbReference type="Rhea" id="RHEA:13065"/>
        <dbReference type="ChEBI" id="CHEBI:15377"/>
        <dbReference type="ChEBI" id="CHEBI:15378"/>
        <dbReference type="ChEBI" id="CHEBI:30616"/>
        <dbReference type="ChEBI" id="CHEBI:43474"/>
        <dbReference type="ChEBI" id="CHEBI:456216"/>
        <dbReference type="EC" id="3.6.4.12"/>
    </reaction>
</comment>
<evidence type="ECO:0000256" key="16">
    <source>
        <dbReference type="ARBA" id="ARBA00023306"/>
    </source>
</evidence>
<evidence type="ECO:0000256" key="14">
    <source>
        <dbReference type="ARBA" id="ARBA00022840"/>
    </source>
</evidence>
<dbReference type="Gene3D" id="3.40.50.300">
    <property type="entry name" value="P-loop containing nucleotide triphosphate hydrolases"/>
    <property type="match status" value="1"/>
</dbReference>
<keyword evidence="15" id="KW-0238">DNA-binding</keyword>
<evidence type="ECO:0000256" key="3">
    <source>
        <dbReference type="ARBA" id="ARBA00012551"/>
    </source>
</evidence>
<feature type="compositionally biased region" description="Acidic residues" evidence="22">
    <location>
        <begin position="1174"/>
        <end position="1189"/>
    </location>
</feature>
<evidence type="ECO:0000256" key="12">
    <source>
        <dbReference type="ARBA" id="ARBA00022806"/>
    </source>
</evidence>
<reference evidence="25" key="2">
    <citation type="submission" date="2025-09" db="UniProtKB">
        <authorList>
            <consortium name="Ensembl"/>
        </authorList>
    </citation>
    <scope>IDENTIFICATION</scope>
</reference>
<feature type="region of interest" description="Disordered" evidence="22">
    <location>
        <begin position="945"/>
        <end position="976"/>
    </location>
</feature>
<evidence type="ECO:0000256" key="19">
    <source>
        <dbReference type="ARBA" id="ARBA00058190"/>
    </source>
</evidence>
<dbReference type="SMART" id="SM00490">
    <property type="entry name" value="HELICc"/>
    <property type="match status" value="1"/>
</dbReference>
<dbReference type="EC" id="3.6.4.12" evidence="3"/>
<dbReference type="SMART" id="SM00487">
    <property type="entry name" value="DEXDc"/>
    <property type="match status" value="1"/>
</dbReference>
<dbReference type="OrthoDB" id="413460at2759"/>
<dbReference type="GO" id="GO:0005524">
    <property type="term" value="F:ATP binding"/>
    <property type="evidence" value="ECO:0007669"/>
    <property type="project" value="UniProtKB-KW"/>
</dbReference>
<dbReference type="Pfam" id="PF00271">
    <property type="entry name" value="Helicase_C"/>
    <property type="match status" value="1"/>
</dbReference>
<evidence type="ECO:0000256" key="22">
    <source>
        <dbReference type="SAM" id="MobiDB-lite"/>
    </source>
</evidence>
<feature type="region of interest" description="Disordered" evidence="22">
    <location>
        <begin position="1026"/>
        <end position="1045"/>
    </location>
</feature>
<feature type="region of interest" description="Disordered" evidence="22">
    <location>
        <begin position="1052"/>
        <end position="1080"/>
    </location>
</feature>
<evidence type="ECO:0000256" key="5">
    <source>
        <dbReference type="ARBA" id="ARBA00022553"/>
    </source>
</evidence>
<name>A0A3B3QG89_9TELE</name>
<dbReference type="GO" id="GO:0015616">
    <property type="term" value="F:DNA translocase activity"/>
    <property type="evidence" value="ECO:0007669"/>
    <property type="project" value="TreeGrafter"/>
</dbReference>
<evidence type="ECO:0000256" key="1">
    <source>
        <dbReference type="ARBA" id="ARBA00004629"/>
    </source>
</evidence>
<feature type="compositionally biased region" description="Polar residues" evidence="22">
    <location>
        <begin position="1026"/>
        <end position="1044"/>
    </location>
</feature>
<keyword evidence="9" id="KW-0498">Mitosis</keyword>
<keyword evidence="13" id="KW-0995">Kinetochore</keyword>
<dbReference type="GeneTree" id="ENSGT00940000156837"/>
<evidence type="ECO:0000259" key="23">
    <source>
        <dbReference type="PROSITE" id="PS51192"/>
    </source>
</evidence>
<feature type="domain" description="Helicase C-terminal" evidence="24">
    <location>
        <begin position="486"/>
        <end position="642"/>
    </location>
</feature>
<organism evidence="25 26">
    <name type="scientific">Paramormyrops kingsleyae</name>
    <dbReference type="NCBI Taxonomy" id="1676925"/>
    <lineage>
        <taxon>Eukaryota</taxon>
        <taxon>Metazoa</taxon>
        <taxon>Chordata</taxon>
        <taxon>Craniata</taxon>
        <taxon>Vertebrata</taxon>
        <taxon>Euteleostomi</taxon>
        <taxon>Actinopterygii</taxon>
        <taxon>Neopterygii</taxon>
        <taxon>Teleostei</taxon>
        <taxon>Osteoglossocephala</taxon>
        <taxon>Osteoglossomorpha</taxon>
        <taxon>Osteoglossiformes</taxon>
        <taxon>Mormyridae</taxon>
        <taxon>Paramormyrops</taxon>
    </lineage>
</organism>
<dbReference type="SUPFAM" id="SSF52540">
    <property type="entry name" value="P-loop containing nucleoside triphosphate hydrolases"/>
    <property type="match status" value="2"/>
</dbReference>
<dbReference type="Pfam" id="PF00176">
    <property type="entry name" value="SNF2-rel_dom"/>
    <property type="match status" value="1"/>
</dbReference>
<comment type="function">
    <text evidence="19">DNA helicase that acts as a tension sensor that associates with catenated DNA which is stretched under tension until it is resolved during anaphase. Functions as ATP-dependent DNA translocase. Can promote Holliday junction branch migration (in vitro).</text>
</comment>
<evidence type="ECO:0000313" key="26">
    <source>
        <dbReference type="Proteomes" id="UP000261540"/>
    </source>
</evidence>
<protein>
    <recommendedName>
        <fullName evidence="20">DNA excision repair protein ERCC-6-like</fullName>
        <ecNumber evidence="3">3.6.4.12</ecNumber>
    </recommendedName>
    <alternativeName>
        <fullName evidence="21">ATP-dependent helicase ERCC6-like</fullName>
    </alternativeName>
</protein>
<evidence type="ECO:0000256" key="11">
    <source>
        <dbReference type="ARBA" id="ARBA00022803"/>
    </source>
</evidence>
<dbReference type="GO" id="GO:0016787">
    <property type="term" value="F:hydrolase activity"/>
    <property type="evidence" value="ECO:0007669"/>
    <property type="project" value="UniProtKB-KW"/>
</dbReference>
<evidence type="ECO:0000256" key="17">
    <source>
        <dbReference type="ARBA" id="ARBA00023328"/>
    </source>
</evidence>
<evidence type="ECO:0000256" key="4">
    <source>
        <dbReference type="ARBA" id="ARBA00022454"/>
    </source>
</evidence>
<dbReference type="InterPro" id="IPR049730">
    <property type="entry name" value="SNF2/RAD54-like_C"/>
</dbReference>
<dbReference type="InterPro" id="IPR038718">
    <property type="entry name" value="SNF2-like_sf"/>
</dbReference>
<feature type="domain" description="Helicase ATP-binding" evidence="23">
    <location>
        <begin position="125"/>
        <end position="293"/>
    </location>
</feature>
<evidence type="ECO:0000256" key="18">
    <source>
        <dbReference type="ARBA" id="ARBA00047995"/>
    </source>
</evidence>
<dbReference type="Ensembl" id="ENSPKIT00000029799.1">
    <property type="protein sequence ID" value="ENSPKIP00000005787.1"/>
    <property type="gene ID" value="ENSPKIG00000022325.1"/>
</dbReference>
<keyword evidence="12" id="KW-0347">Helicase</keyword>
<dbReference type="CTD" id="54821"/>
<dbReference type="InterPro" id="IPR014001">
    <property type="entry name" value="Helicase_ATP-bd"/>
</dbReference>
<dbReference type="PANTHER" id="PTHR45629">
    <property type="entry name" value="SNF2/RAD54 FAMILY MEMBER"/>
    <property type="match status" value="1"/>
</dbReference>
<keyword evidence="8" id="KW-0547">Nucleotide-binding</keyword>
<evidence type="ECO:0000259" key="24">
    <source>
        <dbReference type="PROSITE" id="PS51194"/>
    </source>
</evidence>
<dbReference type="CDD" id="cd18793">
    <property type="entry name" value="SF2_C_SNF"/>
    <property type="match status" value="1"/>
</dbReference>
<evidence type="ECO:0000313" key="25">
    <source>
        <dbReference type="Ensembl" id="ENSPKIP00000005787.1"/>
    </source>
</evidence>
<feature type="compositionally biased region" description="Polar residues" evidence="22">
    <location>
        <begin position="757"/>
        <end position="767"/>
    </location>
</feature>
<keyword evidence="14" id="KW-0067">ATP-binding</keyword>
<keyword evidence="5" id="KW-0597">Phosphoprotein</keyword>
<evidence type="ECO:0000256" key="6">
    <source>
        <dbReference type="ARBA" id="ARBA00022618"/>
    </source>
</evidence>
<evidence type="ECO:0000256" key="9">
    <source>
        <dbReference type="ARBA" id="ARBA00022776"/>
    </source>
</evidence>
<dbReference type="InterPro" id="IPR000330">
    <property type="entry name" value="SNF2_N"/>
</dbReference>
<dbReference type="InterPro" id="IPR050496">
    <property type="entry name" value="SNF2_RAD54_helicase_repair"/>
</dbReference>
<sequence>MSRNCDENDGPVIDVTEKMQKSSLLDSDEMETYHRYVKEGKTAARQGDMSKSLELFRLAHEIHPSEKLQSRIKMIEEAIEEMARQTSEGEDDEFVNVNDSGLMLFKELYDKLYEHQKEGIAFLYGLHRDGKNGGILADDMGLGKTIQIIGFLSGMYDSELVKCTLLIMPTSLIGNWTKEFAKWTPGMRVKEFHGTNKTERNRNLEKIQRRGGVLITTYQMLINNWELLASYSGKEFSWDYVILDEAHKIKTSSTKTAKSAHSIPARHRILLTGTPVQNNLREMWALFDFACQGALLGTSKTFKAEYENPITRAREKDATPGERALGLKISENLMSIIKPYFLRRTKQDVQKKKQNSANTVDDALILEDKENKNPNAGEMPALTRKNDLIVWTYLSAVQEDIYNQFISLDHIKELLMTTRTPLVELNILKKLCDHPRLLSARAVAQLGLEEGASPSSGNLDDNESAACRIDNISDETLISESGKLTFLVSLLERLREENCRTLVFSQSRKMLDVIERVLINKGFKLVRIDGTIIHLHERERRIALFQTNSSYTVFLLTTQVGGVGITLTAANRVVIFDPSWNPATDAQAVDRAYRIGQKENVVIYRLITCGTVEEKIYRRQVFKDSLIRQTTGDKKNPFRYFSRQELKELFKLENTRTSTTQLQLQSMHSKQRRTDPKLDEHIAYLHTMDMFGVSDHDLMFSHDAAAHEDHPDNEESHLYIENRVQKAHELMKVESELHMKFRESIASNTEPAYLRQPGSQSKNSGRNPVNLEPTFHVRGSSDSDDHTSVVDLTQSDSENVQNVIPELTPVKMEPTTPVRLNDDSGSYPSVIDLTHTEHEQNICAERIPVKAELTSVSMQSPFDTEEHVQNVSMKLNELVLGNTYVDSVEKYVESETLKIDRSLVVASQAKADISGNSSDEPESSMTYVALTKNVLLMNDHASKESASVSHDLLKSTNSKKHVESPEDQNLSLHGTPLEEVEPVNFLPKLRDSILQNSDFDHDSVADPGIKTDSHLESFQGNFNLQLEDSDGSFSPENQESSLQEASPDIQLHMDSSSTEEDPMKISGGEFGSAPQVKDTSDCSISNEESVAELSFIHVVRQKKKSQAICYSDDEDNEGSLLVGSSPMESFKGVGSSTPRHERSVLACSTPHRKSVGGNTSVASRRSLIEAVVDDVEDLDEDMEEAEEEASEYHSSAADVDGSGSEFVMEEEEPSGETLNTENEEEEEQGRGRESGSEWDGSYLEESTGDLELASDEKMDECRSSQSKIVPAIVSNMSFSHGDEYEKLVRRGKECHLEGKLKEALDFFVKALDIRIGDPEIQLLTIQLYRQLSKH</sequence>
<dbReference type="InterPro" id="IPR001650">
    <property type="entry name" value="Helicase_C-like"/>
</dbReference>
<accession>A0A3B3QG89</accession>
<dbReference type="PANTHER" id="PTHR45629:SF7">
    <property type="entry name" value="DNA EXCISION REPAIR PROTEIN ERCC-6-RELATED"/>
    <property type="match status" value="1"/>
</dbReference>
<dbReference type="PROSITE" id="PS51194">
    <property type="entry name" value="HELICASE_CTER"/>
    <property type="match status" value="1"/>
</dbReference>
<dbReference type="InterPro" id="IPR027417">
    <property type="entry name" value="P-loop_NTPase"/>
</dbReference>
<keyword evidence="16" id="KW-0131">Cell cycle</keyword>
<dbReference type="GO" id="GO:0003678">
    <property type="term" value="F:DNA helicase activity"/>
    <property type="evidence" value="ECO:0007669"/>
    <property type="project" value="UniProtKB-EC"/>
</dbReference>
<comment type="subcellular location">
    <subcellularLocation>
        <location evidence="1">Chromosome</location>
        <location evidence="1">Centromere</location>
        <location evidence="1">Kinetochore</location>
    </subcellularLocation>
</comment>
<dbReference type="GO" id="GO:0003677">
    <property type="term" value="F:DNA binding"/>
    <property type="evidence" value="ECO:0007669"/>
    <property type="project" value="UniProtKB-KW"/>
</dbReference>
<feature type="compositionally biased region" description="Basic and acidic residues" evidence="22">
    <location>
        <begin position="779"/>
        <end position="788"/>
    </location>
</feature>
<evidence type="ECO:0000256" key="8">
    <source>
        <dbReference type="ARBA" id="ARBA00022741"/>
    </source>
</evidence>
<evidence type="ECO:0000256" key="10">
    <source>
        <dbReference type="ARBA" id="ARBA00022801"/>
    </source>
</evidence>
<evidence type="ECO:0000256" key="20">
    <source>
        <dbReference type="ARBA" id="ARBA00068237"/>
    </source>
</evidence>
<feature type="region of interest" description="Disordered" evidence="22">
    <location>
        <begin position="1174"/>
        <end position="1259"/>
    </location>
</feature>
<dbReference type="FunFam" id="3.40.50.10810:FF:000029">
    <property type="entry name" value="ERCC excision repair 6-like, spindle assembly checkpoint helicase"/>
    <property type="match status" value="1"/>
</dbReference>
<comment type="similarity">
    <text evidence="2">Belongs to the SNF2/RAD54 helicase family.</text>
</comment>
<evidence type="ECO:0000256" key="13">
    <source>
        <dbReference type="ARBA" id="ARBA00022838"/>
    </source>
</evidence>
<evidence type="ECO:0000256" key="2">
    <source>
        <dbReference type="ARBA" id="ARBA00007025"/>
    </source>
</evidence>
<dbReference type="Gene3D" id="3.40.50.10810">
    <property type="entry name" value="Tandem AAA-ATPase domain"/>
    <property type="match status" value="1"/>
</dbReference>
<keyword evidence="4" id="KW-0158">Chromosome</keyword>
<feature type="region of interest" description="Disordered" evidence="22">
    <location>
        <begin position="748"/>
        <end position="788"/>
    </location>
</feature>
<dbReference type="CDD" id="cd18001">
    <property type="entry name" value="DEXHc_ERCC6L"/>
    <property type="match status" value="1"/>
</dbReference>
<feature type="region of interest" description="Disordered" evidence="22">
    <location>
        <begin position="1121"/>
        <end position="1143"/>
    </location>
</feature>
<proteinExistence type="inferred from homology"/>
<keyword evidence="6" id="KW-0132">Cell division</keyword>
<keyword evidence="17" id="KW-0137">Centromere</keyword>
<keyword evidence="11" id="KW-0802">TPR repeat</keyword>
<keyword evidence="10" id="KW-0378">Hydrolase</keyword>
<reference evidence="25" key="1">
    <citation type="submission" date="2025-08" db="UniProtKB">
        <authorList>
            <consortium name="Ensembl"/>
        </authorList>
    </citation>
    <scope>IDENTIFICATION</scope>
</reference>